<organism evidence="3">
    <name type="scientific">Rosellinia necatrix</name>
    <name type="common">White root-rot fungus</name>
    <dbReference type="NCBI Taxonomy" id="77044"/>
    <lineage>
        <taxon>Eukaryota</taxon>
        <taxon>Fungi</taxon>
        <taxon>Dikarya</taxon>
        <taxon>Ascomycota</taxon>
        <taxon>Pezizomycotina</taxon>
        <taxon>Sordariomycetes</taxon>
        <taxon>Xylariomycetidae</taxon>
        <taxon>Xylariales</taxon>
        <taxon>Xylariaceae</taxon>
        <taxon>Rosellinia</taxon>
    </lineage>
</organism>
<reference evidence="3" key="1">
    <citation type="submission" date="2016-03" db="EMBL/GenBank/DDBJ databases">
        <title>Draft genome sequence of Rosellinia necatrix.</title>
        <authorList>
            <person name="Kanematsu S."/>
        </authorList>
    </citation>
    <scope>NUCLEOTIDE SEQUENCE [LARGE SCALE GENOMIC DNA]</scope>
    <source>
        <strain evidence="3">W97</strain>
    </source>
</reference>
<protein>
    <submittedName>
        <fullName evidence="3">Putative mei5 protein</fullName>
    </submittedName>
</protein>
<dbReference type="Proteomes" id="UP000054516">
    <property type="component" value="Unassembled WGS sequence"/>
</dbReference>
<feature type="coiled-coil region" evidence="1">
    <location>
        <begin position="104"/>
        <end position="152"/>
    </location>
</feature>
<dbReference type="AlphaFoldDB" id="A0A1W2TJ39"/>
<keyword evidence="4" id="KW-1185">Reference proteome</keyword>
<dbReference type="OrthoDB" id="5421041at2759"/>
<feature type="compositionally biased region" description="Polar residues" evidence="2">
    <location>
        <begin position="490"/>
        <end position="500"/>
    </location>
</feature>
<feature type="compositionally biased region" description="Basic residues" evidence="2">
    <location>
        <begin position="501"/>
        <end position="513"/>
    </location>
</feature>
<evidence type="ECO:0000313" key="4">
    <source>
        <dbReference type="Proteomes" id="UP000054516"/>
    </source>
</evidence>
<accession>A0A1W2TJ39</accession>
<evidence type="ECO:0000256" key="2">
    <source>
        <dbReference type="SAM" id="MobiDB-lite"/>
    </source>
</evidence>
<feature type="region of interest" description="Disordered" evidence="2">
    <location>
        <begin position="474"/>
        <end position="513"/>
    </location>
</feature>
<evidence type="ECO:0000256" key="1">
    <source>
        <dbReference type="SAM" id="Coils"/>
    </source>
</evidence>
<proteinExistence type="predicted"/>
<dbReference type="OMA" id="PIPCSNT"/>
<dbReference type="EMBL" id="DF977460">
    <property type="protein sequence ID" value="GAP88209.1"/>
    <property type="molecule type" value="Genomic_DNA"/>
</dbReference>
<keyword evidence="1" id="KW-0175">Coiled coil</keyword>
<name>A0A1W2TJ39_ROSNE</name>
<gene>
    <name evidence="3" type="ORF">SAMD00023353_1500050</name>
</gene>
<sequence length="513" mass="56945">MASATDTQEVKAKGVSTPKVDARTAHEQVVNNKDVSSFFELLRKLADINASTDWINKILHDNDELHATVKQKESDCDSLLRFITKLQGNLDIEVGNSLRAISQSEEAKTKAEKLTTEIEGAKKTIADKDQQLKERATKITELQASVEALEKQVKDRDGTITTHKERQAKDGARIKELEASLGTTKTELNARSSQLKDLQSLSREVVDGSRENVLNEINKIYGYAKSLAIEHFSADLPTDILANTALIEEVGKLVRPIPFPATNSPAAKKARMAAFLARLGSRLADRIFLPFYPLDGDDEDQDSADSMALMLSDLSLSDPKREIHLRSVLLAISPEEQKEVALARASDIADEIINLLGILLNPEQQPKFKNDIKKLCQLAVESWISLQVLREKVEPFTETSEETEKYWLPAELEGSAQPKKPQVNGKPNGLVSKPSLHSLKSANKVILIWPGFSYGADVLKQGFMLLDSQVKHADDEARPLKREKRAMQRASLSAVQSHRLSTGRKPKMMSRGD</sequence>
<dbReference type="Gene3D" id="1.10.287.1490">
    <property type="match status" value="1"/>
</dbReference>
<evidence type="ECO:0000313" key="3">
    <source>
        <dbReference type="EMBL" id="GAP88209.1"/>
    </source>
</evidence>